<feature type="transmembrane region" description="Helical" evidence="2">
    <location>
        <begin position="271"/>
        <end position="293"/>
    </location>
</feature>
<keyword evidence="2" id="KW-0812">Transmembrane</keyword>
<feature type="transmembrane region" description="Helical" evidence="2">
    <location>
        <begin position="457"/>
        <end position="477"/>
    </location>
</feature>
<protein>
    <submittedName>
        <fullName evidence="3">Uncharacterized protein</fullName>
    </submittedName>
</protein>
<feature type="compositionally biased region" description="Polar residues" evidence="1">
    <location>
        <begin position="1"/>
        <end position="16"/>
    </location>
</feature>
<dbReference type="AlphaFoldDB" id="A0AAE0WSP8"/>
<name>A0AAE0WSP8_9PEZI</name>
<feature type="transmembrane region" description="Helical" evidence="2">
    <location>
        <begin position="418"/>
        <end position="445"/>
    </location>
</feature>
<evidence type="ECO:0000313" key="4">
    <source>
        <dbReference type="Proteomes" id="UP001274830"/>
    </source>
</evidence>
<dbReference type="Proteomes" id="UP001274830">
    <property type="component" value="Unassembled WGS sequence"/>
</dbReference>
<accession>A0AAE0WSP8</accession>
<evidence type="ECO:0000256" key="2">
    <source>
        <dbReference type="SAM" id="Phobius"/>
    </source>
</evidence>
<feature type="compositionally biased region" description="Polar residues" evidence="1">
    <location>
        <begin position="25"/>
        <end position="37"/>
    </location>
</feature>
<feature type="transmembrane region" description="Helical" evidence="2">
    <location>
        <begin position="232"/>
        <end position="259"/>
    </location>
</feature>
<sequence length="571" mass="63776">MSETIFANNPNPFSQEEGQEHHGGSANTAQSTSNQPLSDLERQQDDARSATALDSKDTPAANAPEVDQQNSTKKVAFAPPEPSPGTEGRPLAPITSDESTSSSHGLIDKVKTVADERAPHVVEKVKSAAHKLHLESIQTSSVSRVFNPTSARLHIRRHRDGDSLETTLSREEQLALLWRSRDQRKGRGSVAVRSFSVDDVKQSHTSPRKQGRATRVTKGIIRMFTIFPYWDMAFWSGWSYTIGSALFVIDGAFSWSILAFPYTEFEGEEKYGVPLCFFFGALFYQVGAVMAYLEAVNDGSFHGSAMRRVLEGHDKEQKEMLDDKLHDFVHHMVPHHRSKGRQSKADQAADQVDPEAGWATKEGFERPGSIYPDGKAPASRRGGVDFGGEEEEGTSSEYATWRWWPTWHALKTHHVYEIGYVATAIQLFGVTLYGITSIVILPGILDSLNWWQTDGAYWVPQIVAAACFLIASLMFMFETQEKWWKPEVKVLGWWIGFWSTVGSVGFELCAGFGPAGITVTGYEYQSSLSSTWGSAAYLIGSMLQWYEAVNKHPEQEWDEPGEMKTWQIHPL</sequence>
<proteinExistence type="predicted"/>
<comment type="caution">
    <text evidence="3">The sequence shown here is derived from an EMBL/GenBank/DDBJ whole genome shotgun (WGS) entry which is preliminary data.</text>
</comment>
<evidence type="ECO:0000313" key="3">
    <source>
        <dbReference type="EMBL" id="KAK3677359.1"/>
    </source>
</evidence>
<keyword evidence="2" id="KW-1133">Transmembrane helix</keyword>
<keyword evidence="2" id="KW-0472">Membrane</keyword>
<gene>
    <name evidence="3" type="ORF">LTR78_002897</name>
</gene>
<feature type="compositionally biased region" description="Basic and acidic residues" evidence="1">
    <location>
        <begin position="39"/>
        <end position="48"/>
    </location>
</feature>
<keyword evidence="4" id="KW-1185">Reference proteome</keyword>
<organism evidence="3 4">
    <name type="scientific">Recurvomyces mirabilis</name>
    <dbReference type="NCBI Taxonomy" id="574656"/>
    <lineage>
        <taxon>Eukaryota</taxon>
        <taxon>Fungi</taxon>
        <taxon>Dikarya</taxon>
        <taxon>Ascomycota</taxon>
        <taxon>Pezizomycotina</taxon>
        <taxon>Dothideomycetes</taxon>
        <taxon>Dothideomycetidae</taxon>
        <taxon>Mycosphaerellales</taxon>
        <taxon>Teratosphaeriaceae</taxon>
        <taxon>Recurvomyces</taxon>
    </lineage>
</organism>
<feature type="region of interest" description="Disordered" evidence="1">
    <location>
        <begin position="1"/>
        <end position="105"/>
    </location>
</feature>
<dbReference type="EMBL" id="JAUTXT010000007">
    <property type="protein sequence ID" value="KAK3677359.1"/>
    <property type="molecule type" value="Genomic_DNA"/>
</dbReference>
<feature type="region of interest" description="Disordered" evidence="1">
    <location>
        <begin position="356"/>
        <end position="392"/>
    </location>
</feature>
<evidence type="ECO:0000256" key="1">
    <source>
        <dbReference type="SAM" id="MobiDB-lite"/>
    </source>
</evidence>
<reference evidence="3" key="1">
    <citation type="submission" date="2023-07" db="EMBL/GenBank/DDBJ databases">
        <title>Black Yeasts Isolated from many extreme environments.</title>
        <authorList>
            <person name="Coleine C."/>
            <person name="Stajich J.E."/>
            <person name="Selbmann L."/>
        </authorList>
    </citation>
    <scope>NUCLEOTIDE SEQUENCE</scope>
    <source>
        <strain evidence="3">CCFEE 5485</strain>
    </source>
</reference>